<dbReference type="AlphaFoldDB" id="A0A7D5KCT3"/>
<dbReference type="PANTHER" id="PTHR43630">
    <property type="entry name" value="POLY-BETA-1,6-N-ACETYL-D-GLUCOSAMINE SYNTHASE"/>
    <property type="match status" value="1"/>
</dbReference>
<name>A0A7D5KCT3_9EURY</name>
<keyword evidence="1" id="KW-0328">Glycosyltransferase</keyword>
<keyword evidence="3" id="KW-0472">Membrane</keyword>
<evidence type="ECO:0000256" key="1">
    <source>
        <dbReference type="ARBA" id="ARBA00022676"/>
    </source>
</evidence>
<dbReference type="RefSeq" id="WP_179260637.1">
    <property type="nucleotide sequence ID" value="NZ_CP058601.1"/>
</dbReference>
<sequence length="381" mass="42390">MTLLAVAAISLLAITAAPYIIFLLLYVWVRPQGSPADKTPAEPTVSIVLPTYNEEQIVETKLEDLIELDYPLEKVELVVVDSSTDDTRSVVRDFFTGIDSPSLTLIEEQDRGGVAKAVNQAMESVTSEVVFRTDCDSKLAPNALREAVANLSDERVSAVTGQQADVLGDSRVEQDYRDILCRVQMLESHLDSTFICHGPCFAFERSAFTSIAPDSLADDTEIGIHIRRESSNRVIVDPAIHFFESGVSEFGKRRTRKDRRAMGLVQLLVRNRDLLGRKGWYGRFVLPFNWWFMIASPWFILLSALVVTAAIIQLVGVVGISIPVLAAVFFALGQRDQLGPLQPLYAIVDSQVSLLIAQLRLVFDDVTGIWTVDRESRKVFE</sequence>
<dbReference type="Proteomes" id="UP000509241">
    <property type="component" value="Chromosome"/>
</dbReference>
<dbReference type="KEGG" id="haly:HYG82_08565"/>
<evidence type="ECO:0000313" key="6">
    <source>
        <dbReference type="Proteomes" id="UP000509241"/>
    </source>
</evidence>
<proteinExistence type="predicted"/>
<keyword evidence="3" id="KW-1133">Transmembrane helix</keyword>
<dbReference type="InterPro" id="IPR029044">
    <property type="entry name" value="Nucleotide-diphossugar_trans"/>
</dbReference>
<feature type="transmembrane region" description="Helical" evidence="3">
    <location>
        <begin position="280"/>
        <end position="300"/>
    </location>
</feature>
<feature type="transmembrane region" description="Helical" evidence="3">
    <location>
        <begin position="6"/>
        <end position="29"/>
    </location>
</feature>
<dbReference type="SUPFAM" id="SSF53448">
    <property type="entry name" value="Nucleotide-diphospho-sugar transferases"/>
    <property type="match status" value="1"/>
</dbReference>
<dbReference type="InterPro" id="IPR001173">
    <property type="entry name" value="Glyco_trans_2-like"/>
</dbReference>
<keyword evidence="6" id="KW-1185">Reference proteome</keyword>
<dbReference type="Gene3D" id="3.90.550.10">
    <property type="entry name" value="Spore Coat Polysaccharide Biosynthesis Protein SpsA, Chain A"/>
    <property type="match status" value="1"/>
</dbReference>
<feature type="domain" description="Glycosyltransferase 2-like" evidence="4">
    <location>
        <begin position="46"/>
        <end position="208"/>
    </location>
</feature>
<gene>
    <name evidence="5" type="ORF">HYG82_08565</name>
</gene>
<dbReference type="Pfam" id="PF00535">
    <property type="entry name" value="Glycos_transf_2"/>
    <property type="match status" value="1"/>
</dbReference>
<dbReference type="OrthoDB" id="43988at2157"/>
<dbReference type="GeneID" id="56033338"/>
<dbReference type="EMBL" id="CP058601">
    <property type="protein sequence ID" value="QLG48901.1"/>
    <property type="molecule type" value="Genomic_DNA"/>
</dbReference>
<evidence type="ECO:0000256" key="2">
    <source>
        <dbReference type="ARBA" id="ARBA00022679"/>
    </source>
</evidence>
<reference evidence="5 6" key="1">
    <citation type="submission" date="2020-07" db="EMBL/GenBank/DDBJ databases">
        <authorList>
            <person name="Cui H."/>
        </authorList>
    </citation>
    <scope>NUCLEOTIDE SEQUENCE [LARGE SCALE GENOMIC DNA]</scope>
    <source>
        <strain evidence="5 6">YPL8</strain>
    </source>
</reference>
<feature type="transmembrane region" description="Helical" evidence="3">
    <location>
        <begin position="306"/>
        <end position="332"/>
    </location>
</feature>
<evidence type="ECO:0000259" key="4">
    <source>
        <dbReference type="Pfam" id="PF00535"/>
    </source>
</evidence>
<accession>A0A7D5KCT3</accession>
<evidence type="ECO:0000313" key="5">
    <source>
        <dbReference type="EMBL" id="QLG48901.1"/>
    </source>
</evidence>
<evidence type="ECO:0000256" key="3">
    <source>
        <dbReference type="SAM" id="Phobius"/>
    </source>
</evidence>
<keyword evidence="2" id="KW-0808">Transferase</keyword>
<dbReference type="GO" id="GO:0016757">
    <property type="term" value="F:glycosyltransferase activity"/>
    <property type="evidence" value="ECO:0007669"/>
    <property type="project" value="UniProtKB-KW"/>
</dbReference>
<keyword evidence="3" id="KW-0812">Transmembrane</keyword>
<dbReference type="PANTHER" id="PTHR43630:SF1">
    <property type="entry name" value="POLY-BETA-1,6-N-ACETYL-D-GLUCOSAMINE SYNTHASE"/>
    <property type="match status" value="1"/>
</dbReference>
<protein>
    <submittedName>
        <fullName evidence="5">Glycosyltransferase</fullName>
    </submittedName>
</protein>
<organism evidence="5 6">
    <name type="scientific">Natrinema halophilum</name>
    <dbReference type="NCBI Taxonomy" id="1699371"/>
    <lineage>
        <taxon>Archaea</taxon>
        <taxon>Methanobacteriati</taxon>
        <taxon>Methanobacteriota</taxon>
        <taxon>Stenosarchaea group</taxon>
        <taxon>Halobacteria</taxon>
        <taxon>Halobacteriales</taxon>
        <taxon>Natrialbaceae</taxon>
        <taxon>Natrinema</taxon>
    </lineage>
</organism>